<dbReference type="Proteomes" id="UP000251144">
    <property type="component" value="Unassembled WGS sequence"/>
</dbReference>
<feature type="chain" id="PRO_5016250642" evidence="1">
    <location>
        <begin position="31"/>
        <end position="516"/>
    </location>
</feature>
<evidence type="ECO:0000313" key="3">
    <source>
        <dbReference type="EMBL" id="RAW56021.1"/>
    </source>
</evidence>
<dbReference type="Gene3D" id="3.40.50.1820">
    <property type="entry name" value="alpha/beta hydrolase"/>
    <property type="match status" value="2"/>
</dbReference>
<gene>
    <name evidence="3" type="ORF">C4N26_02175</name>
</gene>
<dbReference type="InterPro" id="IPR050309">
    <property type="entry name" value="Type-B_Carboxylest/Lipase"/>
</dbReference>
<name>A0A329U243_9FIRM</name>
<dbReference type="Pfam" id="PF10518">
    <property type="entry name" value="TAT_signal"/>
    <property type="match status" value="1"/>
</dbReference>
<evidence type="ECO:0000256" key="1">
    <source>
        <dbReference type="SAM" id="SignalP"/>
    </source>
</evidence>
<dbReference type="PANTHER" id="PTHR11559">
    <property type="entry name" value="CARBOXYLESTERASE"/>
    <property type="match status" value="1"/>
</dbReference>
<reference evidence="3 4" key="1">
    <citation type="submission" date="2018-02" db="EMBL/GenBank/DDBJ databases">
        <title>Complete genome sequencing of Faecalibacterium prausnitzii strains isolated from the human gut.</title>
        <authorList>
            <person name="Fitzgerald B.C."/>
            <person name="Shkoporov A.N."/>
            <person name="Ross P.R."/>
            <person name="Hill C."/>
        </authorList>
    </citation>
    <scope>NUCLEOTIDE SEQUENCE [LARGE SCALE GENOMIC DNA]</scope>
    <source>
        <strain evidence="3 4">APC942/32-1</strain>
    </source>
</reference>
<dbReference type="InterPro" id="IPR019546">
    <property type="entry name" value="TAT_signal_bac_arc"/>
</dbReference>
<feature type="signal peptide" evidence="1">
    <location>
        <begin position="1"/>
        <end position="30"/>
    </location>
</feature>
<dbReference type="Pfam" id="PF00135">
    <property type="entry name" value="COesterase"/>
    <property type="match status" value="1"/>
</dbReference>
<protein>
    <submittedName>
        <fullName evidence="3">Carboxylesterase</fullName>
    </submittedName>
</protein>
<evidence type="ECO:0000313" key="4">
    <source>
        <dbReference type="Proteomes" id="UP000251144"/>
    </source>
</evidence>
<dbReference type="SUPFAM" id="SSF53474">
    <property type="entry name" value="alpha/beta-Hydrolases"/>
    <property type="match status" value="1"/>
</dbReference>
<feature type="domain" description="Carboxylesterase type B" evidence="2">
    <location>
        <begin position="46"/>
        <end position="251"/>
    </location>
</feature>
<keyword evidence="1" id="KW-0732">Signal</keyword>
<dbReference type="RefSeq" id="WP_158400301.1">
    <property type="nucleotide sequence ID" value="NZ_PRLB01000001.1"/>
</dbReference>
<evidence type="ECO:0000259" key="2">
    <source>
        <dbReference type="Pfam" id="PF00135"/>
    </source>
</evidence>
<comment type="caution">
    <text evidence="3">The sequence shown here is derived from an EMBL/GenBank/DDBJ whole genome shotgun (WGS) entry which is preliminary data.</text>
</comment>
<proteinExistence type="predicted"/>
<dbReference type="InterPro" id="IPR006311">
    <property type="entry name" value="TAT_signal"/>
</dbReference>
<dbReference type="OrthoDB" id="9775851at2"/>
<dbReference type="NCBIfam" id="TIGR01409">
    <property type="entry name" value="TAT_signal_seq"/>
    <property type="match status" value="1"/>
</dbReference>
<dbReference type="PROSITE" id="PS51318">
    <property type="entry name" value="TAT"/>
    <property type="match status" value="1"/>
</dbReference>
<sequence length="516" mass="54267">MTHCFSRRSFLKGSAAAAAVLSSPLLPADAAFSETENGLFSPVSALCQTQYGPVKGREGENGQLSWYGIPYGAAPTGESRWTAPQEPARWHTVRDCTSPAPAAYQYTTFPLGTEDCLTLDIYSSAEAKKRPVLVYLHGSAATGSSLELPGCELVRDAGCVFVALNYRLGLFGWNCLPALTADPDVTGNFALLDIARALDWVRDNIRRFGGDADNITLCGFSDGGRMAAALAGSPLFRGRFQKAVAISGGLSLADPDAAAQKLAENFAPLAVEDGRFADTASAAEWLLTPGADVREWLCGLEPARIAALGKPAILYADDVVLSRDARSAVPLLLLSSASEFSGFVRDDLRPASSAARAYAVKYGSALCRWSSTEAVAEALGGSAPVWLGLIDYGGTDSQTAIPGLGSFHGLPLALFSSESSYSACADLSSAGAQALSARLKQALASFMTSGSPGWDAWTPQDRAALHFDADSETACITLNSYPDTQESIRAAMAADTSLSAAEKETVEHLYFSGLSF</sequence>
<organism evidence="3 4">
    <name type="scientific">Faecalibacterium prausnitzii</name>
    <dbReference type="NCBI Taxonomy" id="853"/>
    <lineage>
        <taxon>Bacteria</taxon>
        <taxon>Bacillati</taxon>
        <taxon>Bacillota</taxon>
        <taxon>Clostridia</taxon>
        <taxon>Eubacteriales</taxon>
        <taxon>Oscillospiraceae</taxon>
        <taxon>Faecalibacterium</taxon>
    </lineage>
</organism>
<dbReference type="InterPro" id="IPR002018">
    <property type="entry name" value="CarbesteraseB"/>
</dbReference>
<dbReference type="EMBL" id="PRLB01000001">
    <property type="protein sequence ID" value="RAW56021.1"/>
    <property type="molecule type" value="Genomic_DNA"/>
</dbReference>
<dbReference type="AlphaFoldDB" id="A0A329U243"/>
<accession>A0A329U243</accession>
<dbReference type="InterPro" id="IPR029058">
    <property type="entry name" value="AB_hydrolase_fold"/>
</dbReference>